<protein>
    <recommendedName>
        <fullName evidence="3">Glycosyltransferase</fullName>
    </recommendedName>
</protein>
<evidence type="ECO:0000313" key="1">
    <source>
        <dbReference type="EMBL" id="BBE42757.1"/>
    </source>
</evidence>
<name>A0A4P2VFP0_9ARCH</name>
<proteinExistence type="predicted"/>
<evidence type="ECO:0008006" key="3">
    <source>
        <dbReference type="Google" id="ProtNLM"/>
    </source>
</evidence>
<dbReference type="KEGG" id="ccai:NAS2_1370"/>
<keyword evidence="2" id="KW-1185">Reference proteome</keyword>
<organism evidence="1 2">
    <name type="scientific">Conexivisphaera calida</name>
    <dbReference type="NCBI Taxonomy" id="1874277"/>
    <lineage>
        <taxon>Archaea</taxon>
        <taxon>Nitrososphaerota</taxon>
        <taxon>Conexivisphaeria</taxon>
        <taxon>Conexivisphaerales</taxon>
        <taxon>Conexivisphaeraceae</taxon>
        <taxon>Conexivisphaera</taxon>
    </lineage>
</organism>
<dbReference type="AlphaFoldDB" id="A0A4P2VFP0"/>
<evidence type="ECO:0000313" key="2">
    <source>
        <dbReference type="Proteomes" id="UP000509448"/>
    </source>
</evidence>
<accession>A0A4P2VFP0</accession>
<dbReference type="RefSeq" id="WP_174448958.1">
    <property type="nucleotide sequence ID" value="NZ_AP018732.1"/>
</dbReference>
<reference evidence="1 2" key="1">
    <citation type="journal article" date="2019" name="ISME J.">
        <title>Isolation and characterization of a thermophilic sulfur- and iron-reducing thaumarchaeote from a terrestrial acidic hot spring.</title>
        <authorList>
            <person name="Kato S."/>
            <person name="Itoh T."/>
            <person name="Yuki M."/>
            <person name="Nagamori M."/>
            <person name="Ohnishi M."/>
            <person name="Uematsu K."/>
            <person name="Suzuki K."/>
            <person name="Takashina T."/>
            <person name="Ohkuma M."/>
        </authorList>
    </citation>
    <scope>NUCLEOTIDE SEQUENCE [LARGE SCALE GENOMIC DNA]</scope>
    <source>
        <strain evidence="1 2">NAS-02</strain>
    </source>
</reference>
<dbReference type="EMBL" id="AP018732">
    <property type="protein sequence ID" value="BBE42757.1"/>
    <property type="molecule type" value="Genomic_DNA"/>
</dbReference>
<dbReference type="GeneID" id="55585184"/>
<gene>
    <name evidence="1" type="ORF">NAS2_1370</name>
</gene>
<sequence>MRASFVIPVGPNEAGISRRAIDLRRRLEAASGGDSAEFLLVSDAPGAGTAEEMRELSGKGFSCYFLTERLGKGGSLRNAVPPDARRCRLAHAYGIFLSAV</sequence>
<dbReference type="Proteomes" id="UP000509448">
    <property type="component" value="Chromosome"/>
</dbReference>